<keyword evidence="6" id="KW-0966">Cell projection</keyword>
<dbReference type="PRINTS" id="PR01006">
    <property type="entry name" value="FLGHOOKFLIE"/>
</dbReference>
<evidence type="ECO:0000256" key="2">
    <source>
        <dbReference type="ARBA" id="ARBA00009272"/>
    </source>
</evidence>
<dbReference type="Pfam" id="PF02049">
    <property type="entry name" value="FliE"/>
    <property type="match status" value="1"/>
</dbReference>
<dbReference type="GO" id="GO:0003774">
    <property type="term" value="F:cytoskeletal motor activity"/>
    <property type="evidence" value="ECO:0007669"/>
    <property type="project" value="InterPro"/>
</dbReference>
<organism evidence="6 7">
    <name type="scientific">Amphritea atlantica</name>
    <dbReference type="NCBI Taxonomy" id="355243"/>
    <lineage>
        <taxon>Bacteria</taxon>
        <taxon>Pseudomonadati</taxon>
        <taxon>Pseudomonadota</taxon>
        <taxon>Gammaproteobacteria</taxon>
        <taxon>Oceanospirillales</taxon>
        <taxon>Oceanospirillaceae</taxon>
        <taxon>Amphritea</taxon>
    </lineage>
</organism>
<dbReference type="STRING" id="355243.SAMN03080615_03836"/>
<dbReference type="EMBL" id="FOGB01000016">
    <property type="protein sequence ID" value="SER07706.1"/>
    <property type="molecule type" value="Genomic_DNA"/>
</dbReference>
<keyword evidence="6" id="KW-0969">Cilium</keyword>
<evidence type="ECO:0000256" key="5">
    <source>
        <dbReference type="HAMAP-Rule" id="MF_00724"/>
    </source>
</evidence>
<dbReference type="PANTHER" id="PTHR34653:SF1">
    <property type="entry name" value="FLAGELLAR HOOK-BASAL BODY COMPLEX PROTEIN FLIE"/>
    <property type="match status" value="1"/>
</dbReference>
<comment type="subcellular location">
    <subcellularLocation>
        <location evidence="1 5">Bacterial flagellum basal body</location>
    </subcellularLocation>
</comment>
<reference evidence="7" key="1">
    <citation type="submission" date="2016-10" db="EMBL/GenBank/DDBJ databases">
        <authorList>
            <person name="Varghese N."/>
            <person name="Submissions S."/>
        </authorList>
    </citation>
    <scope>NUCLEOTIDE SEQUENCE [LARGE SCALE GENOMIC DNA]</scope>
    <source>
        <strain evidence="7">DSM 18887</strain>
    </source>
</reference>
<name>A0A1H9L8F9_9GAMM</name>
<dbReference type="RefSeq" id="WP_091361431.1">
    <property type="nucleotide sequence ID" value="NZ_AP025284.1"/>
</dbReference>
<keyword evidence="6" id="KW-0282">Flagellum</keyword>
<dbReference type="InterPro" id="IPR001624">
    <property type="entry name" value="FliE"/>
</dbReference>
<gene>
    <name evidence="5" type="primary">fliE</name>
    <name evidence="6" type="ORF">SAMN03080615_03836</name>
</gene>
<dbReference type="GO" id="GO:0005198">
    <property type="term" value="F:structural molecule activity"/>
    <property type="evidence" value="ECO:0007669"/>
    <property type="project" value="UniProtKB-UniRule"/>
</dbReference>
<keyword evidence="4 5" id="KW-0975">Bacterial flagellum</keyword>
<accession>A0A1H9L8F9</accession>
<evidence type="ECO:0000313" key="7">
    <source>
        <dbReference type="Proteomes" id="UP000198749"/>
    </source>
</evidence>
<sequence length="117" mass="12751">MVERADINAVLQQMREVKMQVQQGVSSNIPQPNSIRPVAGEQSGESFADLFKGAIDGVNNSQAHAKKLATAYEQGVAGVDLHQVMISMEKASVSFQALTQVRNKMVSAYEDVMKMPI</sequence>
<dbReference type="NCBIfam" id="TIGR00205">
    <property type="entry name" value="fliE"/>
    <property type="match status" value="1"/>
</dbReference>
<evidence type="ECO:0000256" key="4">
    <source>
        <dbReference type="ARBA" id="ARBA00023143"/>
    </source>
</evidence>
<evidence type="ECO:0000256" key="3">
    <source>
        <dbReference type="ARBA" id="ARBA00018024"/>
    </source>
</evidence>
<evidence type="ECO:0000256" key="1">
    <source>
        <dbReference type="ARBA" id="ARBA00004117"/>
    </source>
</evidence>
<protein>
    <recommendedName>
        <fullName evidence="3 5">Flagellar hook-basal body complex protein FliE</fullName>
    </recommendedName>
</protein>
<comment type="similarity">
    <text evidence="2 5">Belongs to the FliE family.</text>
</comment>
<dbReference type="HAMAP" id="MF_00724">
    <property type="entry name" value="FliE"/>
    <property type="match status" value="1"/>
</dbReference>
<dbReference type="GO" id="GO:0009425">
    <property type="term" value="C:bacterial-type flagellum basal body"/>
    <property type="evidence" value="ECO:0007669"/>
    <property type="project" value="UniProtKB-SubCell"/>
</dbReference>
<keyword evidence="7" id="KW-1185">Reference proteome</keyword>
<evidence type="ECO:0000313" key="6">
    <source>
        <dbReference type="EMBL" id="SER07706.1"/>
    </source>
</evidence>
<dbReference type="PANTHER" id="PTHR34653">
    <property type="match status" value="1"/>
</dbReference>
<dbReference type="GO" id="GO:0071973">
    <property type="term" value="P:bacterial-type flagellum-dependent cell motility"/>
    <property type="evidence" value="ECO:0007669"/>
    <property type="project" value="InterPro"/>
</dbReference>
<dbReference type="Proteomes" id="UP000198749">
    <property type="component" value="Unassembled WGS sequence"/>
</dbReference>
<dbReference type="OrthoDB" id="8909229at2"/>
<dbReference type="AlphaFoldDB" id="A0A1H9L8F9"/>
<proteinExistence type="inferred from homology"/>